<evidence type="ECO:0000313" key="2">
    <source>
        <dbReference type="Proteomes" id="UP000041254"/>
    </source>
</evidence>
<reference evidence="1 2" key="1">
    <citation type="submission" date="2014-11" db="EMBL/GenBank/DDBJ databases">
        <authorList>
            <person name="Zhu J."/>
            <person name="Qi W."/>
            <person name="Song R."/>
        </authorList>
    </citation>
    <scope>NUCLEOTIDE SEQUENCE [LARGE SCALE GENOMIC DNA]</scope>
</reference>
<dbReference type="VEuPathDB" id="CryptoDB:Vbra_5552"/>
<evidence type="ECO:0000313" key="1">
    <source>
        <dbReference type="EMBL" id="CEM05741.1"/>
    </source>
</evidence>
<accession>A0A0G4F288</accession>
<dbReference type="EMBL" id="CDMY01000363">
    <property type="protein sequence ID" value="CEM05741.1"/>
    <property type="molecule type" value="Genomic_DNA"/>
</dbReference>
<name>A0A0G4F288_VITBC</name>
<dbReference type="AlphaFoldDB" id="A0A0G4F288"/>
<gene>
    <name evidence="1" type="ORF">Vbra_5552</name>
</gene>
<proteinExistence type="predicted"/>
<dbReference type="PhylomeDB" id="A0A0G4F288"/>
<organism evidence="1 2">
    <name type="scientific">Vitrella brassicaformis (strain CCMP3155)</name>
    <dbReference type="NCBI Taxonomy" id="1169540"/>
    <lineage>
        <taxon>Eukaryota</taxon>
        <taxon>Sar</taxon>
        <taxon>Alveolata</taxon>
        <taxon>Colpodellida</taxon>
        <taxon>Vitrellaceae</taxon>
        <taxon>Vitrella</taxon>
    </lineage>
</organism>
<keyword evidence="2" id="KW-1185">Reference proteome</keyword>
<protein>
    <submittedName>
        <fullName evidence="1">Uncharacterized protein</fullName>
    </submittedName>
</protein>
<dbReference type="Proteomes" id="UP000041254">
    <property type="component" value="Unassembled WGS sequence"/>
</dbReference>
<dbReference type="InParanoid" id="A0A0G4F288"/>
<sequence>MSVTSLCDRLVAHLGYYDWKDITTVTLPAVKQTDLPYWVDSLLYGASANKPCSTPTEDTAALPVGEWRAAEQKERIEAAKKKVLARLDVIRPLLKTVHADDDELLSVDVLGVKVTITKAAAKSMGGEDSPFYGRFTR</sequence>